<dbReference type="EMBL" id="SNTZ01000001">
    <property type="protein sequence ID" value="THV61023.1"/>
    <property type="molecule type" value="Genomic_DNA"/>
</dbReference>
<dbReference type="InterPro" id="IPR036890">
    <property type="entry name" value="HATPase_C_sf"/>
</dbReference>
<feature type="transmembrane region" description="Helical" evidence="1">
    <location>
        <begin position="99"/>
        <end position="118"/>
    </location>
</feature>
<keyword evidence="4" id="KW-1185">Reference proteome</keyword>
<feature type="transmembrane region" description="Helical" evidence="1">
    <location>
        <begin position="62"/>
        <end position="79"/>
    </location>
</feature>
<keyword evidence="1" id="KW-1133">Transmembrane helix</keyword>
<dbReference type="Pfam" id="PF06580">
    <property type="entry name" value="His_kinase"/>
    <property type="match status" value="1"/>
</dbReference>
<gene>
    <name evidence="3" type="ORF">EZV76_01420</name>
</gene>
<keyword evidence="1" id="KW-0472">Membrane</keyword>
<evidence type="ECO:0000259" key="2">
    <source>
        <dbReference type="Pfam" id="PF06580"/>
    </source>
</evidence>
<dbReference type="RefSeq" id="WP_136564813.1">
    <property type="nucleotide sequence ID" value="NZ_SNTZ01000001.1"/>
</dbReference>
<reference evidence="3 4" key="1">
    <citation type="submission" date="2019-03" db="EMBL/GenBank/DDBJ databases">
        <title>Muricauda SCR12 sp.nov, a marine bacterium isolated from Pacific Ocean:the Okinawa trough.</title>
        <authorList>
            <person name="Liu L."/>
        </authorList>
    </citation>
    <scope>NUCLEOTIDE SEQUENCE [LARGE SCALE GENOMIC DNA]</scope>
    <source>
        <strain evidence="3 4">SCR12</strain>
    </source>
</reference>
<dbReference type="PANTHER" id="PTHR34220:SF7">
    <property type="entry name" value="SENSOR HISTIDINE KINASE YPDA"/>
    <property type="match status" value="1"/>
</dbReference>
<dbReference type="AlphaFoldDB" id="A0A4S8RQR7"/>
<name>A0A4S8RQR7_9FLAO</name>
<proteinExistence type="predicted"/>
<dbReference type="GO" id="GO:0016020">
    <property type="term" value="C:membrane"/>
    <property type="evidence" value="ECO:0007669"/>
    <property type="project" value="InterPro"/>
</dbReference>
<dbReference type="Gene3D" id="3.30.565.10">
    <property type="entry name" value="Histidine kinase-like ATPase, C-terminal domain"/>
    <property type="match status" value="1"/>
</dbReference>
<dbReference type="InterPro" id="IPR010559">
    <property type="entry name" value="Sig_transdc_His_kin_internal"/>
</dbReference>
<dbReference type="InterPro" id="IPR050640">
    <property type="entry name" value="Bact_2-comp_sensor_kinase"/>
</dbReference>
<feature type="transmembrane region" description="Helical" evidence="1">
    <location>
        <begin position="7"/>
        <end position="23"/>
    </location>
</feature>
<keyword evidence="1" id="KW-0812">Transmembrane</keyword>
<feature type="transmembrane region" description="Helical" evidence="1">
    <location>
        <begin position="35"/>
        <end position="53"/>
    </location>
</feature>
<keyword evidence="3" id="KW-0808">Transferase</keyword>
<keyword evidence="3" id="KW-0418">Kinase</keyword>
<evidence type="ECO:0000256" key="1">
    <source>
        <dbReference type="SAM" id="Phobius"/>
    </source>
</evidence>
<organism evidence="3 4">
    <name type="scientific">Flagellimonas alvinocaridis</name>
    <dbReference type="NCBI Taxonomy" id="2530200"/>
    <lineage>
        <taxon>Bacteria</taxon>
        <taxon>Pseudomonadati</taxon>
        <taxon>Bacteroidota</taxon>
        <taxon>Flavobacteriia</taxon>
        <taxon>Flavobacteriales</taxon>
        <taxon>Flavobacteriaceae</taxon>
        <taxon>Flagellimonas</taxon>
    </lineage>
</organism>
<evidence type="ECO:0000313" key="3">
    <source>
        <dbReference type="EMBL" id="THV61023.1"/>
    </source>
</evidence>
<comment type="caution">
    <text evidence="3">The sequence shown here is derived from an EMBL/GenBank/DDBJ whole genome shotgun (WGS) entry which is preliminary data.</text>
</comment>
<sequence>MISRKELLFQVVLHVIVLLFFSFDKHEGGIDIDRAIFLLFYSAATVIITYFLMPKYLYKKKYWQFFIAFGLVVTVVILLEELVLEPLMFPNTKRGTSFPGVYLSLLGVLPVMTILSGCKFGWDALQKQAEIDELQSTIQESELQFLRSQINPHFLFNNLNNLYSYALQNSPKTPEIILEMSGVLRYMLYESKEQFVPLKKELEHLDNFIKLYKLQIESRGHVNFKTSNINGGHRIAPLILIVFVENAFKHSQSGQSSDIEIDISIKMEGSVLEFRCKNNFEVVPSLDTVAKGIGLQNVQKRLQLLYPNKHRLEIKEENKSYNVYLRLELEKA</sequence>
<dbReference type="Proteomes" id="UP000310406">
    <property type="component" value="Unassembled WGS sequence"/>
</dbReference>
<feature type="domain" description="Signal transduction histidine kinase internal region" evidence="2">
    <location>
        <begin position="141"/>
        <end position="219"/>
    </location>
</feature>
<dbReference type="OrthoDB" id="9809908at2"/>
<accession>A0A4S8RQR7</accession>
<dbReference type="GO" id="GO:0000155">
    <property type="term" value="F:phosphorelay sensor kinase activity"/>
    <property type="evidence" value="ECO:0007669"/>
    <property type="project" value="InterPro"/>
</dbReference>
<dbReference type="PANTHER" id="PTHR34220">
    <property type="entry name" value="SENSOR HISTIDINE KINASE YPDA"/>
    <property type="match status" value="1"/>
</dbReference>
<protein>
    <submittedName>
        <fullName evidence="3">Histidine kinase</fullName>
    </submittedName>
</protein>
<evidence type="ECO:0000313" key="4">
    <source>
        <dbReference type="Proteomes" id="UP000310406"/>
    </source>
</evidence>